<organism evidence="8 9">
    <name type="scientific">Promicromonospora alba</name>
    <dbReference type="NCBI Taxonomy" id="1616110"/>
    <lineage>
        <taxon>Bacteria</taxon>
        <taxon>Bacillati</taxon>
        <taxon>Actinomycetota</taxon>
        <taxon>Actinomycetes</taxon>
        <taxon>Micrococcales</taxon>
        <taxon>Promicromonosporaceae</taxon>
        <taxon>Promicromonospora</taxon>
    </lineage>
</organism>
<keyword evidence="4" id="KW-0378">Hydrolase</keyword>
<keyword evidence="5" id="KW-0720">Serine protease</keyword>
<dbReference type="InterPro" id="IPR027461">
    <property type="entry name" value="Carboxypeptidase_A_C_sf"/>
</dbReference>
<dbReference type="SUPFAM" id="SSF52317">
    <property type="entry name" value="Class I glutamine amidotransferase-like"/>
    <property type="match status" value="1"/>
</dbReference>
<keyword evidence="9" id="KW-1185">Reference proteome</keyword>
<dbReference type="SUPFAM" id="SSF141986">
    <property type="entry name" value="LD-carboxypeptidase A C-terminal domain-like"/>
    <property type="match status" value="1"/>
</dbReference>
<evidence type="ECO:0000256" key="5">
    <source>
        <dbReference type="ARBA" id="ARBA00022825"/>
    </source>
</evidence>
<evidence type="ECO:0000256" key="2">
    <source>
        <dbReference type="ARBA" id="ARBA00022645"/>
    </source>
</evidence>
<dbReference type="Pfam" id="PF02016">
    <property type="entry name" value="Peptidase_S66"/>
    <property type="match status" value="1"/>
</dbReference>
<dbReference type="InterPro" id="IPR040921">
    <property type="entry name" value="Peptidase_S66C"/>
</dbReference>
<feature type="domain" description="LD-carboxypeptidase C-terminal" evidence="7">
    <location>
        <begin position="178"/>
        <end position="293"/>
    </location>
</feature>
<evidence type="ECO:0000259" key="6">
    <source>
        <dbReference type="Pfam" id="PF02016"/>
    </source>
</evidence>
<gene>
    <name evidence="8" type="ORF">ACFO6V_22865</name>
</gene>
<evidence type="ECO:0000313" key="9">
    <source>
        <dbReference type="Proteomes" id="UP001596011"/>
    </source>
</evidence>
<dbReference type="InterPro" id="IPR027478">
    <property type="entry name" value="LdcA_N"/>
</dbReference>
<evidence type="ECO:0000256" key="4">
    <source>
        <dbReference type="ARBA" id="ARBA00022801"/>
    </source>
</evidence>
<feature type="domain" description="LD-carboxypeptidase N-terminal" evidence="6">
    <location>
        <begin position="23"/>
        <end position="138"/>
    </location>
</feature>
<proteinExistence type="inferred from homology"/>
<evidence type="ECO:0000256" key="1">
    <source>
        <dbReference type="ARBA" id="ARBA00010233"/>
    </source>
</evidence>
<evidence type="ECO:0000256" key="3">
    <source>
        <dbReference type="ARBA" id="ARBA00022670"/>
    </source>
</evidence>
<reference evidence="9" key="1">
    <citation type="journal article" date="2019" name="Int. J. Syst. Evol. Microbiol.">
        <title>The Global Catalogue of Microorganisms (GCM) 10K type strain sequencing project: providing services to taxonomists for standard genome sequencing and annotation.</title>
        <authorList>
            <consortium name="The Broad Institute Genomics Platform"/>
            <consortium name="The Broad Institute Genome Sequencing Center for Infectious Disease"/>
            <person name="Wu L."/>
            <person name="Ma J."/>
        </authorList>
    </citation>
    <scope>NUCLEOTIDE SEQUENCE [LARGE SCALE GENOMIC DNA]</scope>
    <source>
        <strain evidence="9">CCUG 42722</strain>
    </source>
</reference>
<dbReference type="InterPro" id="IPR003507">
    <property type="entry name" value="S66_fam"/>
</dbReference>
<dbReference type="Gene3D" id="3.40.50.10740">
    <property type="entry name" value="Class I glutamine amidotransferase-like"/>
    <property type="match status" value="1"/>
</dbReference>
<dbReference type="PANTHER" id="PTHR30237">
    <property type="entry name" value="MURAMOYLTETRAPEPTIDE CARBOXYPEPTIDASE"/>
    <property type="match status" value="1"/>
</dbReference>
<keyword evidence="3" id="KW-0645">Protease</keyword>
<dbReference type="CDD" id="cd07025">
    <property type="entry name" value="Peptidase_S66"/>
    <property type="match status" value="1"/>
</dbReference>
<dbReference type="RefSeq" id="WP_377139869.1">
    <property type="nucleotide sequence ID" value="NZ_JBHSFI010000008.1"/>
</dbReference>
<protein>
    <submittedName>
        <fullName evidence="8">LD-carboxypeptidase</fullName>
    </submittedName>
</protein>
<dbReference type="PANTHER" id="PTHR30237:SF2">
    <property type="entry name" value="MUREIN TETRAPEPTIDE CARBOXYPEPTIDASE"/>
    <property type="match status" value="1"/>
</dbReference>
<dbReference type="EMBL" id="JBHSFI010000008">
    <property type="protein sequence ID" value="MFC4631108.1"/>
    <property type="molecule type" value="Genomic_DNA"/>
</dbReference>
<dbReference type="InterPro" id="IPR040449">
    <property type="entry name" value="Peptidase_S66_N"/>
</dbReference>
<dbReference type="PIRSF" id="PIRSF028757">
    <property type="entry name" value="LD-carboxypeptidase"/>
    <property type="match status" value="1"/>
</dbReference>
<comment type="caution">
    <text evidence="8">The sequence shown here is derived from an EMBL/GenBank/DDBJ whole genome shotgun (WGS) entry which is preliminary data.</text>
</comment>
<accession>A0ABV9HMI5</accession>
<keyword evidence="2" id="KW-0121">Carboxypeptidase</keyword>
<dbReference type="Gene3D" id="3.50.30.60">
    <property type="entry name" value="LD-carboxypeptidase A C-terminal domain-like"/>
    <property type="match status" value="1"/>
</dbReference>
<comment type="similarity">
    <text evidence="1">Belongs to the peptidase S66 family.</text>
</comment>
<dbReference type="InterPro" id="IPR029062">
    <property type="entry name" value="Class_I_gatase-like"/>
</dbReference>
<dbReference type="Proteomes" id="UP001596011">
    <property type="component" value="Unassembled WGS sequence"/>
</dbReference>
<dbReference type="Pfam" id="PF17676">
    <property type="entry name" value="Peptidase_S66C"/>
    <property type="match status" value="1"/>
</dbReference>
<sequence>MSRLAQPRSTVPRPRRLEPDDVIALVSPASWSDEPWVAQSVATVESWGFRARVGHHATDRLGYLAGGDRERAADLNAALRDPEVRAIVCLRGGCGSFRLLADVDTDALRADPKPVIGFSDITALHQVWHLAGVPSVHGAVAGARAGTVRRLLIGERADPVRSDSGRFGAELTTGGTASGALFGGNLEMLARGVGVVDNDLAGHVLLLETHREVGLGMVDRALTQLLMSGALDGITGVAVGALEGFEDYEDREWTVLDVLRDRLGSLGVPVLAGLPLGHLENPVSVPLGVECELDADAGTLTVAPLAA</sequence>
<name>A0ABV9HMI5_9MICO</name>
<evidence type="ECO:0000313" key="8">
    <source>
        <dbReference type="EMBL" id="MFC4631108.1"/>
    </source>
</evidence>
<evidence type="ECO:0000259" key="7">
    <source>
        <dbReference type="Pfam" id="PF17676"/>
    </source>
</evidence>